<proteinExistence type="predicted"/>
<dbReference type="AlphaFoldDB" id="A0A066U5W2"/>
<name>A0A066U5W2_9PSEU</name>
<accession>A0A066U5W2</accession>
<dbReference type="OrthoDB" id="3629832at2"/>
<evidence type="ECO:0000313" key="2">
    <source>
        <dbReference type="Proteomes" id="UP000027345"/>
    </source>
</evidence>
<sequence length="75" mass="7914">MAEVTVDDLRGLLDSDVPDPVLVLTGGRLVVEPSGDRTAGASEVITRGDLRRQLDDRALDLIAATLTTTIVQRGG</sequence>
<evidence type="ECO:0000313" key="1">
    <source>
        <dbReference type="EMBL" id="KDN22490.1"/>
    </source>
</evidence>
<dbReference type="RefSeq" id="WP_043778450.1">
    <property type="nucleotide sequence ID" value="NZ_JMQI01000019.1"/>
</dbReference>
<reference evidence="1 2" key="1">
    <citation type="submission" date="2014-05" db="EMBL/GenBank/DDBJ databases">
        <title>Draft genome sequence of Amycolatopsis rifamycinica DSM 46095.</title>
        <authorList>
            <person name="Lal R."/>
            <person name="Saxena A."/>
            <person name="Kumari R."/>
            <person name="Mukherjee U."/>
            <person name="Singh P."/>
            <person name="Sangwan N."/>
            <person name="Mahato N.K."/>
        </authorList>
    </citation>
    <scope>NUCLEOTIDE SEQUENCE [LARGE SCALE GENOMIC DNA]</scope>
    <source>
        <strain evidence="1 2">DSM 46095</strain>
    </source>
</reference>
<keyword evidence="2" id="KW-1185">Reference proteome</keyword>
<organism evidence="1 2">
    <name type="scientific">Amycolatopsis rifamycinica</name>
    <dbReference type="NCBI Taxonomy" id="287986"/>
    <lineage>
        <taxon>Bacteria</taxon>
        <taxon>Bacillati</taxon>
        <taxon>Actinomycetota</taxon>
        <taxon>Actinomycetes</taxon>
        <taxon>Pseudonocardiales</taxon>
        <taxon>Pseudonocardiaceae</taxon>
        <taxon>Amycolatopsis</taxon>
    </lineage>
</organism>
<dbReference type="Proteomes" id="UP000027345">
    <property type="component" value="Unassembled WGS sequence"/>
</dbReference>
<comment type="caution">
    <text evidence="1">The sequence shown here is derived from an EMBL/GenBank/DDBJ whole genome shotgun (WGS) entry which is preliminary data.</text>
</comment>
<protein>
    <submittedName>
        <fullName evidence="1">Uncharacterized protein</fullName>
    </submittedName>
</protein>
<dbReference type="EMBL" id="JMQI01000019">
    <property type="protein sequence ID" value="KDN22490.1"/>
    <property type="molecule type" value="Genomic_DNA"/>
</dbReference>
<gene>
    <name evidence="1" type="ORF">DV20_09555</name>
</gene>
<dbReference type="STRING" id="287986.DV20_09555"/>